<dbReference type="OrthoDB" id="7992122at2"/>
<protein>
    <submittedName>
        <fullName evidence="1">Uncharacterized protein</fullName>
    </submittedName>
</protein>
<reference evidence="1 2" key="1">
    <citation type="submission" date="2014-04" db="EMBL/GenBank/DDBJ databases">
        <title>Draft genome sequence of Photobacterium halotolerans S2753: a solonamide, ngercheumicin and holomycin producer.</title>
        <authorList>
            <person name="Machado H.R."/>
            <person name="Gram L."/>
        </authorList>
    </citation>
    <scope>NUCLEOTIDE SEQUENCE [LARGE SCALE GENOMIC DNA]</scope>
    <source>
        <strain evidence="1 2">S2753</strain>
    </source>
</reference>
<keyword evidence="2" id="KW-1185">Reference proteome</keyword>
<proteinExistence type="predicted"/>
<evidence type="ECO:0000313" key="2">
    <source>
        <dbReference type="Proteomes" id="UP000027192"/>
    </source>
</evidence>
<dbReference type="RefSeq" id="WP_036756487.1">
    <property type="nucleotide sequence ID" value="NZ_JAGSGC010000004.1"/>
</dbReference>
<sequence>MDNLSTEDLGQFIPNADEGEHVLTRDDQRRDLKSFHHDENVRKYILSDEIGLSHFSNEDISLKGVLLFTTPGLSKIQSEARGREDVLERRKTQLEKKTRGNIIYNEAVRYGAQVALRNTLMNFQSQINKESNSLASNYNFDHYMLHKNTVIPPIINIRKDGITVSDDKFSKFDFSYSITSQARFTDRIPNYRDYLTFQEYPVRDPSVFNIPITQNELTYWMNGIYDGWKRGDVQAKIEIDNAISKLKLDFLGMVRYHMLRKKNIVSEPVISKSTLGLSGDQKNIDIGIVNFVMDGAPVFELDIHNWTPLPMIDEFELKEFIKRKDGNQ</sequence>
<evidence type="ECO:0000313" key="1">
    <source>
        <dbReference type="EMBL" id="KDM89963.1"/>
    </source>
</evidence>
<dbReference type="AlphaFoldDB" id="A0A066RRD4"/>
<gene>
    <name evidence="1" type="ORF">EA58_19660</name>
</gene>
<name>A0A066RRD4_9GAMM</name>
<dbReference type="InterPro" id="IPR031618">
    <property type="entry name" value="T4SS_TraI"/>
</dbReference>
<organism evidence="1 2">
    <name type="scientific">Photobacterium galatheae</name>
    <dbReference type="NCBI Taxonomy" id="1654360"/>
    <lineage>
        <taxon>Bacteria</taxon>
        <taxon>Pseudomonadati</taxon>
        <taxon>Pseudomonadota</taxon>
        <taxon>Gammaproteobacteria</taxon>
        <taxon>Vibrionales</taxon>
        <taxon>Vibrionaceae</taxon>
        <taxon>Photobacterium</taxon>
    </lineage>
</organism>
<dbReference type="Pfam" id="PF16932">
    <property type="entry name" value="T4SS_TraI"/>
    <property type="match status" value="1"/>
</dbReference>
<accession>A0A066RRD4</accession>
<dbReference type="EMBL" id="JMIB01000039">
    <property type="protein sequence ID" value="KDM89963.1"/>
    <property type="molecule type" value="Genomic_DNA"/>
</dbReference>
<dbReference type="STRING" id="1654360.EA58_19660"/>
<comment type="caution">
    <text evidence="1">The sequence shown here is derived from an EMBL/GenBank/DDBJ whole genome shotgun (WGS) entry which is preliminary data.</text>
</comment>
<dbReference type="Proteomes" id="UP000027192">
    <property type="component" value="Unassembled WGS sequence"/>
</dbReference>